<keyword evidence="1" id="KW-0812">Transmembrane</keyword>
<name>A0A543FGD8_9NOCA</name>
<gene>
    <name evidence="2" type="ORF">FB390_4631</name>
</gene>
<dbReference type="OrthoDB" id="4566699at2"/>
<feature type="transmembrane region" description="Helical" evidence="1">
    <location>
        <begin position="7"/>
        <end position="32"/>
    </location>
</feature>
<dbReference type="Proteomes" id="UP000316331">
    <property type="component" value="Unassembled WGS sequence"/>
</dbReference>
<dbReference type="RefSeq" id="WP_141810764.1">
    <property type="nucleotide sequence ID" value="NZ_VFPG01000001.1"/>
</dbReference>
<keyword evidence="1" id="KW-1133">Transmembrane helix</keyword>
<evidence type="ECO:0000313" key="2">
    <source>
        <dbReference type="EMBL" id="TQM32927.1"/>
    </source>
</evidence>
<reference evidence="2 3" key="1">
    <citation type="submission" date="2019-06" db="EMBL/GenBank/DDBJ databases">
        <title>Sequencing the genomes of 1000 actinobacteria strains.</title>
        <authorList>
            <person name="Klenk H.-P."/>
        </authorList>
    </citation>
    <scope>NUCLEOTIDE SEQUENCE [LARGE SCALE GENOMIC DNA]</scope>
    <source>
        <strain evidence="2 3">DSM 103495</strain>
    </source>
</reference>
<dbReference type="EMBL" id="VFPG01000001">
    <property type="protein sequence ID" value="TQM32927.1"/>
    <property type="molecule type" value="Genomic_DNA"/>
</dbReference>
<accession>A0A543FGD8</accession>
<proteinExistence type="predicted"/>
<feature type="transmembrane region" description="Helical" evidence="1">
    <location>
        <begin position="44"/>
        <end position="62"/>
    </location>
</feature>
<dbReference type="AlphaFoldDB" id="A0A543FGD8"/>
<comment type="caution">
    <text evidence="2">The sequence shown here is derived from an EMBL/GenBank/DDBJ whole genome shotgun (WGS) entry which is preliminary data.</text>
</comment>
<protein>
    <recommendedName>
        <fullName evidence="4">Mercuric ion transport protein</fullName>
    </recommendedName>
</protein>
<keyword evidence="1" id="KW-0472">Membrane</keyword>
<evidence type="ECO:0008006" key="4">
    <source>
        <dbReference type="Google" id="ProtNLM"/>
    </source>
</evidence>
<organism evidence="2 3">
    <name type="scientific">Nocardia bhagyanarayanae</name>
    <dbReference type="NCBI Taxonomy" id="1215925"/>
    <lineage>
        <taxon>Bacteria</taxon>
        <taxon>Bacillati</taxon>
        <taxon>Actinomycetota</taxon>
        <taxon>Actinomycetes</taxon>
        <taxon>Mycobacteriales</taxon>
        <taxon>Nocardiaceae</taxon>
        <taxon>Nocardia</taxon>
    </lineage>
</organism>
<evidence type="ECO:0000256" key="1">
    <source>
        <dbReference type="SAM" id="Phobius"/>
    </source>
</evidence>
<keyword evidence="3" id="KW-1185">Reference proteome</keyword>
<sequence>MAAETRWWAPIGAGALLCLGCCVAPLLIVAGVLGSGTLLVGLSWLQPLGFALIGIGVAGLLWSRLRAGRTGCPIGDGTNSCASSGCGCTTTTVA</sequence>
<evidence type="ECO:0000313" key="3">
    <source>
        <dbReference type="Proteomes" id="UP000316331"/>
    </source>
</evidence>